<evidence type="ECO:0000313" key="2">
    <source>
        <dbReference type="Proteomes" id="UP000182987"/>
    </source>
</evidence>
<dbReference type="RefSeq" id="WP_046966121.1">
    <property type="nucleotide sequence ID" value="NZ_CP017480.1"/>
</dbReference>
<dbReference type="OrthoDB" id="5985360at2"/>
<organism evidence="1 2">
    <name type="scientific">Luteibacter rhizovicinus DSM 16549</name>
    <dbReference type="NCBI Taxonomy" id="1440763"/>
    <lineage>
        <taxon>Bacteria</taxon>
        <taxon>Pseudomonadati</taxon>
        <taxon>Pseudomonadota</taxon>
        <taxon>Gammaproteobacteria</taxon>
        <taxon>Lysobacterales</taxon>
        <taxon>Rhodanobacteraceae</taxon>
        <taxon>Luteibacter</taxon>
    </lineage>
</organism>
<dbReference type="AlphaFoldDB" id="A0A0G9HLF9"/>
<gene>
    <name evidence="1" type="ORF">BJI69_13825</name>
</gene>
<dbReference type="STRING" id="1440763.BJI69_13825"/>
<accession>A0A0G9HLF9</accession>
<dbReference type="EMBL" id="CP017480">
    <property type="protein sequence ID" value="APG04865.1"/>
    <property type="molecule type" value="Genomic_DNA"/>
</dbReference>
<protein>
    <submittedName>
        <fullName evidence="1">Uncharacterized protein</fullName>
    </submittedName>
</protein>
<dbReference type="KEGG" id="lrz:BJI69_13825"/>
<name>A0A0G9HLF9_9GAMM</name>
<dbReference type="PATRIC" id="fig|1440763.5.peg.3084"/>
<keyword evidence="2" id="KW-1185">Reference proteome</keyword>
<evidence type="ECO:0000313" key="1">
    <source>
        <dbReference type="EMBL" id="APG04865.1"/>
    </source>
</evidence>
<sequence length="106" mass="11661">MKKWIFFALALFSSSASAQLLTYRAGDPFVFCTYGQINPLRCWMPISAAAGTVWTDPTCDPPNAPYGRPWTQDDYLSLEEWYAICPGVGQGIWMGPGTGQEAPAPH</sequence>
<dbReference type="Proteomes" id="UP000182987">
    <property type="component" value="Chromosome"/>
</dbReference>
<proteinExistence type="predicted"/>
<reference evidence="2" key="1">
    <citation type="submission" date="2016-09" db="EMBL/GenBank/DDBJ databases">
        <authorList>
            <person name="Lysoe E."/>
        </authorList>
    </citation>
    <scope>NUCLEOTIDE SEQUENCE [LARGE SCALE GENOMIC DNA]</scope>
    <source>
        <strain evidence="2">LJ96T</strain>
    </source>
</reference>